<dbReference type="Proteomes" id="UP001597295">
    <property type="component" value="Unassembled WGS sequence"/>
</dbReference>
<dbReference type="InterPro" id="IPR052892">
    <property type="entry name" value="NA-targeting_endonuclease"/>
</dbReference>
<dbReference type="PANTHER" id="PTHR33877:SF2">
    <property type="entry name" value="OS07G0170200 PROTEIN"/>
    <property type="match status" value="1"/>
</dbReference>
<feature type="domain" description="HNH nuclease" evidence="1">
    <location>
        <begin position="78"/>
        <end position="131"/>
    </location>
</feature>
<accession>A0ABW5DLD4</accession>
<reference evidence="3" key="1">
    <citation type="journal article" date="2019" name="Int. J. Syst. Evol. Microbiol.">
        <title>The Global Catalogue of Microorganisms (GCM) 10K type strain sequencing project: providing services to taxonomists for standard genome sequencing and annotation.</title>
        <authorList>
            <consortium name="The Broad Institute Genomics Platform"/>
            <consortium name="The Broad Institute Genome Sequencing Center for Infectious Disease"/>
            <person name="Wu L."/>
            <person name="Ma J."/>
        </authorList>
    </citation>
    <scope>NUCLEOTIDE SEQUENCE [LARGE SCALE GENOMIC DNA]</scope>
    <source>
        <strain evidence="3">CGMCC 1.19062</strain>
    </source>
</reference>
<dbReference type="CDD" id="cd00085">
    <property type="entry name" value="HNHc"/>
    <property type="match status" value="1"/>
</dbReference>
<keyword evidence="2" id="KW-0378">Hydrolase</keyword>
<dbReference type="RefSeq" id="WP_379874625.1">
    <property type="nucleotide sequence ID" value="NZ_JBHUIP010000003.1"/>
</dbReference>
<proteinExistence type="predicted"/>
<protein>
    <submittedName>
        <fullName evidence="2">HNH endonuclease</fullName>
    </submittedName>
</protein>
<dbReference type="GO" id="GO:0004519">
    <property type="term" value="F:endonuclease activity"/>
    <property type="evidence" value="ECO:0007669"/>
    <property type="project" value="UniProtKB-KW"/>
</dbReference>
<comment type="caution">
    <text evidence="2">The sequence shown here is derived from an EMBL/GenBank/DDBJ whole genome shotgun (WGS) entry which is preliminary data.</text>
</comment>
<dbReference type="Pfam" id="PF14279">
    <property type="entry name" value="HNH_5"/>
    <property type="match status" value="1"/>
</dbReference>
<dbReference type="InterPro" id="IPR003615">
    <property type="entry name" value="HNH_nuc"/>
</dbReference>
<gene>
    <name evidence="2" type="ORF">ACFSM5_02340</name>
</gene>
<evidence type="ECO:0000259" key="1">
    <source>
        <dbReference type="SMART" id="SM00507"/>
    </source>
</evidence>
<dbReference type="EMBL" id="JBHUIP010000003">
    <property type="protein sequence ID" value="MFD2261709.1"/>
    <property type="molecule type" value="Genomic_DNA"/>
</dbReference>
<dbReference type="SMART" id="SM00507">
    <property type="entry name" value="HNHc"/>
    <property type="match status" value="1"/>
</dbReference>
<dbReference type="Gene3D" id="1.10.30.50">
    <property type="match status" value="1"/>
</dbReference>
<sequence>MSIDHCPTLVLNADFRPLSYFPLSLWSWQETVKAVFLDRVNILSEYDDQTIRSPSFEMRLPSVISLKEYVATSRRPAFTRFNVFLRDRFECQYCGNHYPTHELTFDHVIPRSRGGRTSWENVCAACSACNLRKGNHLPREIKMFPRQTPHEPSTYQLQERGRRFPPGFLHASWRDYLYWDSELETE</sequence>
<evidence type="ECO:0000313" key="2">
    <source>
        <dbReference type="EMBL" id="MFD2261709.1"/>
    </source>
</evidence>
<organism evidence="2 3">
    <name type="scientific">Lacibacterium aquatile</name>
    <dbReference type="NCBI Taxonomy" id="1168082"/>
    <lineage>
        <taxon>Bacteria</taxon>
        <taxon>Pseudomonadati</taxon>
        <taxon>Pseudomonadota</taxon>
        <taxon>Alphaproteobacteria</taxon>
        <taxon>Rhodospirillales</taxon>
        <taxon>Rhodospirillaceae</taxon>
    </lineage>
</organism>
<dbReference type="PANTHER" id="PTHR33877">
    <property type="entry name" value="SLL1193 PROTEIN"/>
    <property type="match status" value="1"/>
</dbReference>
<keyword evidence="3" id="KW-1185">Reference proteome</keyword>
<keyword evidence="2" id="KW-0255">Endonuclease</keyword>
<evidence type="ECO:0000313" key="3">
    <source>
        <dbReference type="Proteomes" id="UP001597295"/>
    </source>
</evidence>
<dbReference type="InterPro" id="IPR029471">
    <property type="entry name" value="HNH_5"/>
</dbReference>
<name>A0ABW5DLD4_9PROT</name>
<keyword evidence="2" id="KW-0540">Nuclease</keyword>